<proteinExistence type="predicted"/>
<dbReference type="AlphaFoldDB" id="A0A9D4MKZ7"/>
<evidence type="ECO:0000313" key="2">
    <source>
        <dbReference type="Proteomes" id="UP000828390"/>
    </source>
</evidence>
<comment type="caution">
    <text evidence="1">The sequence shown here is derived from an EMBL/GenBank/DDBJ whole genome shotgun (WGS) entry which is preliminary data.</text>
</comment>
<reference evidence="1" key="1">
    <citation type="journal article" date="2019" name="bioRxiv">
        <title>The Genome of the Zebra Mussel, Dreissena polymorpha: A Resource for Invasive Species Research.</title>
        <authorList>
            <person name="McCartney M.A."/>
            <person name="Auch B."/>
            <person name="Kono T."/>
            <person name="Mallez S."/>
            <person name="Zhang Y."/>
            <person name="Obille A."/>
            <person name="Becker A."/>
            <person name="Abrahante J.E."/>
            <person name="Garbe J."/>
            <person name="Badalamenti J.P."/>
            <person name="Herman A."/>
            <person name="Mangelson H."/>
            <person name="Liachko I."/>
            <person name="Sullivan S."/>
            <person name="Sone E.D."/>
            <person name="Koren S."/>
            <person name="Silverstein K.A.T."/>
            <person name="Beckman K.B."/>
            <person name="Gohl D.M."/>
        </authorList>
    </citation>
    <scope>NUCLEOTIDE SEQUENCE</scope>
    <source>
        <strain evidence="1">Duluth1</strain>
        <tissue evidence="1">Whole animal</tissue>
    </source>
</reference>
<name>A0A9D4MKZ7_DREPO</name>
<dbReference type="Proteomes" id="UP000828390">
    <property type="component" value="Unassembled WGS sequence"/>
</dbReference>
<evidence type="ECO:0000313" key="1">
    <source>
        <dbReference type="EMBL" id="KAH3877316.1"/>
    </source>
</evidence>
<protein>
    <submittedName>
        <fullName evidence="1">Uncharacterized protein</fullName>
    </submittedName>
</protein>
<keyword evidence="2" id="KW-1185">Reference proteome</keyword>
<gene>
    <name evidence="1" type="ORF">DPMN_001179</name>
</gene>
<sequence length="70" mass="7515">MMPSICCKAAARISLASCPLTSPKPRYPELEFPRLSRSSSPTDEDILDPLTARPLPSAIAQAVETINCKG</sequence>
<dbReference type="EMBL" id="JAIWYP010000001">
    <property type="protein sequence ID" value="KAH3877316.1"/>
    <property type="molecule type" value="Genomic_DNA"/>
</dbReference>
<organism evidence="1 2">
    <name type="scientific">Dreissena polymorpha</name>
    <name type="common">Zebra mussel</name>
    <name type="synonym">Mytilus polymorpha</name>
    <dbReference type="NCBI Taxonomy" id="45954"/>
    <lineage>
        <taxon>Eukaryota</taxon>
        <taxon>Metazoa</taxon>
        <taxon>Spiralia</taxon>
        <taxon>Lophotrochozoa</taxon>
        <taxon>Mollusca</taxon>
        <taxon>Bivalvia</taxon>
        <taxon>Autobranchia</taxon>
        <taxon>Heteroconchia</taxon>
        <taxon>Euheterodonta</taxon>
        <taxon>Imparidentia</taxon>
        <taxon>Neoheterodontei</taxon>
        <taxon>Myida</taxon>
        <taxon>Dreissenoidea</taxon>
        <taxon>Dreissenidae</taxon>
        <taxon>Dreissena</taxon>
    </lineage>
</organism>
<accession>A0A9D4MKZ7</accession>
<reference evidence="1" key="2">
    <citation type="submission" date="2020-11" db="EMBL/GenBank/DDBJ databases">
        <authorList>
            <person name="McCartney M.A."/>
            <person name="Auch B."/>
            <person name="Kono T."/>
            <person name="Mallez S."/>
            <person name="Becker A."/>
            <person name="Gohl D.M."/>
            <person name="Silverstein K.A.T."/>
            <person name="Koren S."/>
            <person name="Bechman K.B."/>
            <person name="Herman A."/>
            <person name="Abrahante J.E."/>
            <person name="Garbe J."/>
        </authorList>
    </citation>
    <scope>NUCLEOTIDE SEQUENCE</scope>
    <source>
        <strain evidence="1">Duluth1</strain>
        <tissue evidence="1">Whole animal</tissue>
    </source>
</reference>